<evidence type="ECO:0000313" key="2">
    <source>
        <dbReference type="Proteomes" id="UP000217277"/>
    </source>
</evidence>
<gene>
    <name evidence="1" type="primary">gspK</name>
    <name evidence="1" type="ORF">PAGA_a0474</name>
</gene>
<accession>A0ACA8DSR2</accession>
<proteinExistence type="predicted"/>
<dbReference type="EMBL" id="CP011011">
    <property type="protein sequence ID" value="ATC81033.1"/>
    <property type="molecule type" value="Genomic_DNA"/>
</dbReference>
<protein>
    <submittedName>
        <fullName evidence="1">General secretion pathway protein K</fullName>
    </submittedName>
</protein>
<name>A0ACA8DSR2_9GAMM</name>
<evidence type="ECO:0000313" key="1">
    <source>
        <dbReference type="EMBL" id="ATC81033.1"/>
    </source>
</evidence>
<organism evidence="1 2">
    <name type="scientific">Pseudoalteromonas agarivorans DSM 14585</name>
    <dbReference type="NCBI Taxonomy" id="1312369"/>
    <lineage>
        <taxon>Bacteria</taxon>
        <taxon>Pseudomonadati</taxon>
        <taxon>Pseudomonadota</taxon>
        <taxon>Gammaproteobacteria</taxon>
        <taxon>Alteromonadales</taxon>
        <taxon>Pseudoalteromonadaceae</taxon>
        <taxon>Pseudoalteromonas</taxon>
    </lineage>
</organism>
<sequence>MLSRVKSNQGVALIVVLMITAVMAVIMLYMSGQGQNNARLAGMVKQNTDASLNLESTQAEVIYSYMTSNFSILGPRADYLGKPIINDFTQSFTGETKKLKDYNVTVQDISGLVSIVPLNKNDFNRLLALNGVGETELLKIQDRLDDWQDQDNFRHLEGAEKGDYPQPELPKNGIIQTTQELRYIFDNDTLYEQIKPHITMYGGDYIVRQFVPKSLYSALGISEQSAQTTSEDGVTYPSGRFLIKISSNNNISITKKFILLRGQDSFRPYSITDEELIFR</sequence>
<keyword evidence="2" id="KW-1185">Reference proteome</keyword>
<reference evidence="1" key="1">
    <citation type="submission" date="2015-03" db="EMBL/GenBank/DDBJ databases">
        <authorList>
            <person name="Xie B.-B."/>
            <person name="Rong J.-C."/>
            <person name="Qin Q.-L."/>
            <person name="Zhang Y.-Z."/>
        </authorList>
    </citation>
    <scope>NUCLEOTIDE SEQUENCE</scope>
    <source>
        <strain evidence="1">DSM 14585</strain>
    </source>
</reference>
<dbReference type="Proteomes" id="UP000217277">
    <property type="component" value="Chromosome I"/>
</dbReference>